<gene>
    <name evidence="5" type="ORF">NK125_13245</name>
</gene>
<evidence type="ECO:0000313" key="5">
    <source>
        <dbReference type="EMBL" id="MCP1103367.1"/>
    </source>
</evidence>
<keyword evidence="3" id="KW-0804">Transcription</keyword>
<keyword evidence="2" id="KW-0238">DNA-binding</keyword>
<dbReference type="InterPro" id="IPR011991">
    <property type="entry name" value="ArsR-like_HTH"/>
</dbReference>
<dbReference type="SUPFAM" id="SSF54909">
    <property type="entry name" value="Dimeric alpha+beta barrel"/>
    <property type="match status" value="1"/>
</dbReference>
<comment type="caution">
    <text evidence="5">The sequence shown here is derived from an EMBL/GenBank/DDBJ whole genome shotgun (WGS) entry which is preliminary data.</text>
</comment>
<dbReference type="PANTHER" id="PTHR30154">
    <property type="entry name" value="LEUCINE-RESPONSIVE REGULATORY PROTEIN"/>
    <property type="match status" value="1"/>
</dbReference>
<dbReference type="Pfam" id="PF13412">
    <property type="entry name" value="HTH_24"/>
    <property type="match status" value="1"/>
</dbReference>
<sequence length="161" mass="18912">MDKIDYQILEILKKNGRERASEISKEVHLTVSTVIERIKKMEQSGVIKGYTVLIDEPCMGNDVTVIIEVSLEHPKYEDAFIESINEHPNIIACYYQTGEFDYTLKITCRSSQHLEEIHRWIKDQPGIRKTRTHYVLRTVKNIYTSLPKEDWDKKSARKKKD</sequence>
<dbReference type="SMART" id="SM00344">
    <property type="entry name" value="HTH_ASNC"/>
    <property type="match status" value="1"/>
</dbReference>
<dbReference type="Proteomes" id="UP001523566">
    <property type="component" value="Unassembled WGS sequence"/>
</dbReference>
<dbReference type="Pfam" id="PF01037">
    <property type="entry name" value="AsnC_trans_reg"/>
    <property type="match status" value="1"/>
</dbReference>
<dbReference type="Gene3D" id="3.30.70.920">
    <property type="match status" value="1"/>
</dbReference>
<evidence type="ECO:0000256" key="2">
    <source>
        <dbReference type="ARBA" id="ARBA00023125"/>
    </source>
</evidence>
<proteinExistence type="predicted"/>
<dbReference type="InterPro" id="IPR019887">
    <property type="entry name" value="Tscrpt_reg_AsnC/Lrp_C"/>
</dbReference>
<protein>
    <submittedName>
        <fullName evidence="5">Lrp/AsnC family transcriptional regulator</fullName>
    </submittedName>
</protein>
<organism evidence="5 6">
    <name type="scientific">Aequitasia blattaphilus</name>
    <dbReference type="NCBI Taxonomy" id="2949332"/>
    <lineage>
        <taxon>Bacteria</taxon>
        <taxon>Bacillati</taxon>
        <taxon>Bacillota</taxon>
        <taxon>Clostridia</taxon>
        <taxon>Lachnospirales</taxon>
        <taxon>Lachnospiraceae</taxon>
        <taxon>Aequitasia</taxon>
    </lineage>
</organism>
<dbReference type="RefSeq" id="WP_262067142.1">
    <property type="nucleotide sequence ID" value="NZ_JAMXOD010000024.1"/>
</dbReference>
<name>A0ABT1EEK3_9FIRM</name>
<dbReference type="PRINTS" id="PR00033">
    <property type="entry name" value="HTHASNC"/>
</dbReference>
<dbReference type="InterPro" id="IPR036388">
    <property type="entry name" value="WH-like_DNA-bd_sf"/>
</dbReference>
<dbReference type="InterPro" id="IPR000485">
    <property type="entry name" value="AsnC-type_HTH_dom"/>
</dbReference>
<keyword evidence="1" id="KW-0805">Transcription regulation</keyword>
<reference evidence="5 6" key="1">
    <citation type="journal article" date="2022" name="Genome Biol. Evol.">
        <title>Host diet, physiology and behaviors set the stage for Lachnospiraceae cladogenesis.</title>
        <authorList>
            <person name="Vera-Ponce De Leon A."/>
            <person name="Schneider M."/>
            <person name="Jahnes B.C."/>
            <person name="Sadowski V."/>
            <person name="Camuy-Velez L.A."/>
            <person name="Duan J."/>
            <person name="Sabree Z.L."/>
        </authorList>
    </citation>
    <scope>NUCLEOTIDE SEQUENCE [LARGE SCALE GENOMIC DNA]</scope>
    <source>
        <strain evidence="5 6">PAL113</strain>
    </source>
</reference>
<dbReference type="SUPFAM" id="SSF46785">
    <property type="entry name" value="Winged helix' DNA-binding domain"/>
    <property type="match status" value="1"/>
</dbReference>
<dbReference type="InterPro" id="IPR011008">
    <property type="entry name" value="Dimeric_a/b-barrel"/>
</dbReference>
<evidence type="ECO:0000256" key="3">
    <source>
        <dbReference type="ARBA" id="ARBA00023163"/>
    </source>
</evidence>
<evidence type="ECO:0000313" key="6">
    <source>
        <dbReference type="Proteomes" id="UP001523566"/>
    </source>
</evidence>
<feature type="domain" description="HTH asnC-type" evidence="4">
    <location>
        <begin position="1"/>
        <end position="62"/>
    </location>
</feature>
<dbReference type="PANTHER" id="PTHR30154:SF34">
    <property type="entry name" value="TRANSCRIPTIONAL REGULATOR AZLB"/>
    <property type="match status" value="1"/>
</dbReference>
<dbReference type="EMBL" id="JAMZFW010000024">
    <property type="protein sequence ID" value="MCP1103367.1"/>
    <property type="molecule type" value="Genomic_DNA"/>
</dbReference>
<dbReference type="InterPro" id="IPR019888">
    <property type="entry name" value="Tscrpt_reg_AsnC-like"/>
</dbReference>
<dbReference type="InterPro" id="IPR036390">
    <property type="entry name" value="WH_DNA-bd_sf"/>
</dbReference>
<keyword evidence="6" id="KW-1185">Reference proteome</keyword>
<dbReference type="Gene3D" id="1.10.10.10">
    <property type="entry name" value="Winged helix-like DNA-binding domain superfamily/Winged helix DNA-binding domain"/>
    <property type="match status" value="1"/>
</dbReference>
<evidence type="ECO:0000256" key="1">
    <source>
        <dbReference type="ARBA" id="ARBA00023015"/>
    </source>
</evidence>
<dbReference type="PROSITE" id="PS50956">
    <property type="entry name" value="HTH_ASNC_2"/>
    <property type="match status" value="1"/>
</dbReference>
<evidence type="ECO:0000259" key="4">
    <source>
        <dbReference type="PROSITE" id="PS50956"/>
    </source>
</evidence>
<dbReference type="CDD" id="cd00090">
    <property type="entry name" value="HTH_ARSR"/>
    <property type="match status" value="1"/>
</dbReference>
<accession>A0ABT1EEK3</accession>